<dbReference type="Pfam" id="PF01370">
    <property type="entry name" value="Epimerase"/>
    <property type="match status" value="1"/>
</dbReference>
<organism evidence="2 3">
    <name type="scientific">Candidatus Defluviibacterium haderslevense</name>
    <dbReference type="NCBI Taxonomy" id="2981993"/>
    <lineage>
        <taxon>Bacteria</taxon>
        <taxon>Pseudomonadati</taxon>
        <taxon>Bacteroidota</taxon>
        <taxon>Saprospiria</taxon>
        <taxon>Saprospirales</taxon>
        <taxon>Saprospiraceae</taxon>
        <taxon>Candidatus Defluviibacterium</taxon>
    </lineage>
</organism>
<dbReference type="InterPro" id="IPR036291">
    <property type="entry name" value="NAD(P)-bd_dom_sf"/>
</dbReference>
<dbReference type="GO" id="GO:0005737">
    <property type="term" value="C:cytoplasm"/>
    <property type="evidence" value="ECO:0007669"/>
    <property type="project" value="TreeGrafter"/>
</dbReference>
<comment type="caution">
    <text evidence="2">The sequence shown here is derived from an EMBL/GenBank/DDBJ whole genome shotgun (WGS) entry which is preliminary data.</text>
</comment>
<accession>A0A9D7S864</accession>
<dbReference type="EMBL" id="JADKFW010000004">
    <property type="protein sequence ID" value="MBK9717164.1"/>
    <property type="molecule type" value="Genomic_DNA"/>
</dbReference>
<dbReference type="InterPro" id="IPR051783">
    <property type="entry name" value="NAD(P)-dependent_oxidoreduct"/>
</dbReference>
<dbReference type="SUPFAM" id="SSF51735">
    <property type="entry name" value="NAD(P)-binding Rossmann-fold domains"/>
    <property type="match status" value="1"/>
</dbReference>
<dbReference type="InterPro" id="IPR001509">
    <property type="entry name" value="Epimerase_deHydtase"/>
</dbReference>
<dbReference type="AlphaFoldDB" id="A0A9D7S864"/>
<evidence type="ECO:0000259" key="1">
    <source>
        <dbReference type="Pfam" id="PF01370"/>
    </source>
</evidence>
<dbReference type="Gene3D" id="3.40.50.720">
    <property type="entry name" value="NAD(P)-binding Rossmann-like Domain"/>
    <property type="match status" value="1"/>
</dbReference>
<name>A0A9D7S864_9BACT</name>
<dbReference type="PANTHER" id="PTHR48079">
    <property type="entry name" value="PROTEIN YEEZ"/>
    <property type="match status" value="1"/>
</dbReference>
<dbReference type="Proteomes" id="UP000808349">
    <property type="component" value="Unassembled WGS sequence"/>
</dbReference>
<dbReference type="PANTHER" id="PTHR48079:SF6">
    <property type="entry name" value="NAD(P)-BINDING DOMAIN-CONTAINING PROTEIN-RELATED"/>
    <property type="match status" value="1"/>
</dbReference>
<feature type="domain" description="NAD-dependent epimerase/dehydratase" evidence="1">
    <location>
        <begin position="6"/>
        <end position="217"/>
    </location>
</feature>
<evidence type="ECO:0000313" key="3">
    <source>
        <dbReference type="Proteomes" id="UP000808349"/>
    </source>
</evidence>
<dbReference type="GO" id="GO:0004029">
    <property type="term" value="F:aldehyde dehydrogenase (NAD+) activity"/>
    <property type="evidence" value="ECO:0007669"/>
    <property type="project" value="TreeGrafter"/>
</dbReference>
<proteinExistence type="predicted"/>
<evidence type="ECO:0000313" key="2">
    <source>
        <dbReference type="EMBL" id="MBK9717164.1"/>
    </source>
</evidence>
<gene>
    <name evidence="2" type="ORF">IPO85_06570</name>
</gene>
<reference evidence="2 3" key="1">
    <citation type="submission" date="2020-10" db="EMBL/GenBank/DDBJ databases">
        <title>Connecting structure to function with the recovery of over 1000 high-quality activated sludge metagenome-assembled genomes encoding full-length rRNA genes using long-read sequencing.</title>
        <authorList>
            <person name="Singleton C.M."/>
            <person name="Petriglieri F."/>
            <person name="Kristensen J.M."/>
            <person name="Kirkegaard R.H."/>
            <person name="Michaelsen T.Y."/>
            <person name="Andersen M.H."/>
            <person name="Karst S.M."/>
            <person name="Dueholm M.S."/>
            <person name="Nielsen P.H."/>
            <person name="Albertsen M."/>
        </authorList>
    </citation>
    <scope>NUCLEOTIDE SEQUENCE [LARGE SCALE GENOMIC DNA]</scope>
    <source>
        <strain evidence="2">Ribe_18-Q3-R11-54_BAT3C.373</strain>
    </source>
</reference>
<sequence length="325" mass="36434">MLNKSILVTGANGFLGQYVVNQLIESGYSHIFGSYSNHLPNNELINWRYMDLNDPFGIEETLAGIHTVIHLAALVSYDSKDKTAMDRINYLGTRNLVNASLVTGVKEIIYVSSTSTLAKSISPYFISEHELGDPVFHSNYAKSKYKGELEIFRGEAEGLRVCIVHPCLILGVGDWSKGSISIFNKVNRGLFFYPSGTVGLVYAGDVAWAIDKILQKKNWMTRYLIHAETWTYKKLLSEISNGLGKSPPWIKVNSFVGHLVARLDTIRSRFLGESAIITSEIVVISSFKFEYNNELTNGELGIKYKPFNQILALLCKKYITNINDI</sequence>
<protein>
    <submittedName>
        <fullName evidence="2">NAD-dependent epimerase/dehydratase family protein</fullName>
    </submittedName>
</protein>